<dbReference type="OrthoDB" id="2380967at2"/>
<evidence type="ECO:0000313" key="4">
    <source>
        <dbReference type="Proteomes" id="UP000272528"/>
    </source>
</evidence>
<sequence>MQMSVSNAPASVSTSGAPASSGAVKGSDNKAFVQTLAQTLSGTPGANASGEAAGEASVMPKTPANLLASLLSGNLSKDDLLAAIDSLLKQLDDSDADQLADTTTEGNLTDALGQLDSLMSLLTGMPMANQVVPDLQGDLNNGLSADSTGAQAGTADTKLGVIAALSAAGTQATAEQALAQQANTTSSDVKSANVEAIASLKSGLQEALTDLRTLVQQSKSSGAAGRDQNVLISKQLLATEQLINGSKPDLQAAMQALAESAGGEQVDTIRSVQTASVTTSSHLQRMSHQLLHVGLLKVVPKAEEQQGQADSDQPINAMVAPNVTLNQDMQRTQMTASKQIIEQPVPVNQFASTVQGLVVKQFQVSSGNGLSQAQLTLYPEHLGQVNVNISVHGGVVTAQFLTDTVTAKDMLENQLAQLRSTLQSQGLQVDKLEVSQTASQTNFFQEHDRHGQSGREQGASGRGGSSKEAELDFNADLEELTLEQAVDKDLGLGRGIHTTA</sequence>
<feature type="compositionally biased region" description="Polar residues" evidence="1">
    <location>
        <begin position="1"/>
        <end position="18"/>
    </location>
</feature>
<keyword evidence="3" id="KW-0969">Cilium</keyword>
<feature type="region of interest" description="Disordered" evidence="1">
    <location>
        <begin position="1"/>
        <end position="26"/>
    </location>
</feature>
<dbReference type="CDD" id="cd17470">
    <property type="entry name" value="T3SS_Flik_C"/>
    <property type="match status" value="1"/>
</dbReference>
<dbReference type="InterPro" id="IPR052563">
    <property type="entry name" value="FliK"/>
</dbReference>
<evidence type="ECO:0000256" key="1">
    <source>
        <dbReference type="SAM" id="MobiDB-lite"/>
    </source>
</evidence>
<dbReference type="Pfam" id="PF02120">
    <property type="entry name" value="Flg_hook"/>
    <property type="match status" value="1"/>
</dbReference>
<dbReference type="PANTHER" id="PTHR37533">
    <property type="entry name" value="FLAGELLAR HOOK-LENGTH CONTROL PROTEIN"/>
    <property type="match status" value="1"/>
</dbReference>
<dbReference type="RefSeq" id="WP_126016345.1">
    <property type="nucleotide sequence ID" value="NZ_CP034437.1"/>
</dbReference>
<dbReference type="Proteomes" id="UP000272528">
    <property type="component" value="Chromosome"/>
</dbReference>
<dbReference type="KEGG" id="palb:EJC50_15165"/>
<accession>A0A3Q8X7T7</accession>
<dbReference type="InterPro" id="IPR038610">
    <property type="entry name" value="FliK-like_C_sf"/>
</dbReference>
<keyword evidence="3" id="KW-0282">Flagellum</keyword>
<feature type="domain" description="Flagellar hook-length control protein-like C-terminal" evidence="2">
    <location>
        <begin position="361"/>
        <end position="442"/>
    </location>
</feature>
<protein>
    <submittedName>
        <fullName evidence="3">Flagellar hook-length control protein FliK</fullName>
    </submittedName>
</protein>
<keyword evidence="4" id="KW-1185">Reference proteome</keyword>
<evidence type="ECO:0000259" key="2">
    <source>
        <dbReference type="Pfam" id="PF02120"/>
    </source>
</evidence>
<keyword evidence="3" id="KW-0966">Cell projection</keyword>
<dbReference type="AlphaFoldDB" id="A0A3Q8X7T7"/>
<dbReference type="Gene3D" id="3.30.750.140">
    <property type="match status" value="1"/>
</dbReference>
<gene>
    <name evidence="3" type="ORF">EJC50_15165</name>
</gene>
<organism evidence="3 4">
    <name type="scientific">Paenibacillus albus</name>
    <dbReference type="NCBI Taxonomy" id="2495582"/>
    <lineage>
        <taxon>Bacteria</taxon>
        <taxon>Bacillati</taxon>
        <taxon>Bacillota</taxon>
        <taxon>Bacilli</taxon>
        <taxon>Bacillales</taxon>
        <taxon>Paenibacillaceae</taxon>
        <taxon>Paenibacillus</taxon>
    </lineage>
</organism>
<dbReference type="EMBL" id="CP034437">
    <property type="protein sequence ID" value="AZN40856.1"/>
    <property type="molecule type" value="Genomic_DNA"/>
</dbReference>
<dbReference type="PANTHER" id="PTHR37533:SF2">
    <property type="entry name" value="FLAGELLAR HOOK-LENGTH CONTROL PROTEIN"/>
    <property type="match status" value="1"/>
</dbReference>
<reference evidence="4" key="1">
    <citation type="submission" date="2018-12" db="EMBL/GenBank/DDBJ databases">
        <title>Genome sequence of Peanibacillus sp.</title>
        <authorList>
            <person name="Subramani G."/>
            <person name="Srinivasan S."/>
            <person name="Kim M.K."/>
        </authorList>
    </citation>
    <scope>NUCLEOTIDE SEQUENCE [LARGE SCALE GENOMIC DNA]</scope>
    <source>
        <strain evidence="4">18JY67-1</strain>
    </source>
</reference>
<name>A0A3Q8X7T7_9BACL</name>
<evidence type="ECO:0000313" key="3">
    <source>
        <dbReference type="EMBL" id="AZN40856.1"/>
    </source>
</evidence>
<proteinExistence type="predicted"/>
<feature type="region of interest" description="Disordered" evidence="1">
    <location>
        <begin position="442"/>
        <end position="468"/>
    </location>
</feature>
<dbReference type="InterPro" id="IPR021136">
    <property type="entry name" value="Flagellar_hook_control-like_C"/>
</dbReference>